<reference evidence="4 5" key="1">
    <citation type="submission" date="2022-06" db="EMBL/GenBank/DDBJ databases">
        <title>Actinoplanes abujensis sp. nov., isolated from Nigerian arid soil.</title>
        <authorList>
            <person name="Ding P."/>
        </authorList>
    </citation>
    <scope>NUCLEOTIDE SEQUENCE [LARGE SCALE GENOMIC DNA]</scope>
    <source>
        <strain evidence="5">TRM88002</strain>
    </source>
</reference>
<sequence>MAAAAVLLGGFVAAGPAQASSGSSVKDVTKAVTLAGVLRHLVAFQAIAKISGDTRASGTPGYKRSADYVSTLMRAAGYRVTRQPFEFNFCSENGSSFAQTAPAPATYTDQVDYDVMDCSGAGTATGPIVPVDLQLTAPNTSTSGCEAADFVGVTGRIALVQRGGCPFGQKAANAEAAGAIGVIIMNQGDTTGADRQDLFFGTLGAPVGIPAIGVSYPQGVAFAGAAGLTLSITTDTVADVRQTENVIAESRHGNPDEVVMSGAHLDSVPAGPGINDNGTGSAGILETALQMRNQKTKNKLRFAWWGAEEANLVGSTFYVNSLSEEEHAKIALYLNFDMIGSPNYTFGVYDGDNSDNTGAGPGPAGSAQIEAVFQKFFADRRQFTAASDFTGRSDYGPFIGTGIPAGGLFTGAEVEKTADDVTKWGGVAGAAYDPCYHQACDSLTPERDGADKALYAQLRRAYKNKLFGNVNTFALDTNADAVATAVATFAKDTSSIPPRAAAASAARTAAAADRNSHGDWLS</sequence>
<organism evidence="4 5">
    <name type="scientific">Paractinoplanes hotanensis</name>
    <dbReference type="NCBI Taxonomy" id="2906497"/>
    <lineage>
        <taxon>Bacteria</taxon>
        <taxon>Bacillati</taxon>
        <taxon>Actinomycetota</taxon>
        <taxon>Actinomycetes</taxon>
        <taxon>Micromonosporales</taxon>
        <taxon>Micromonosporaceae</taxon>
        <taxon>Paractinoplanes</taxon>
    </lineage>
</organism>
<dbReference type="Gene3D" id="3.50.30.30">
    <property type="match status" value="1"/>
</dbReference>
<evidence type="ECO:0000313" key="4">
    <source>
        <dbReference type="EMBL" id="MCM4076524.1"/>
    </source>
</evidence>
<dbReference type="Pfam" id="PF04389">
    <property type="entry name" value="Peptidase_M28"/>
    <property type="match status" value="1"/>
</dbReference>
<feature type="domain" description="PA" evidence="2">
    <location>
        <begin position="125"/>
        <end position="220"/>
    </location>
</feature>
<evidence type="ECO:0000313" key="5">
    <source>
        <dbReference type="Proteomes" id="UP001523216"/>
    </source>
</evidence>
<gene>
    <name evidence="4" type="ORF">LXN57_02970</name>
</gene>
<dbReference type="Pfam" id="PF02225">
    <property type="entry name" value="PA"/>
    <property type="match status" value="1"/>
</dbReference>
<dbReference type="Gene3D" id="3.40.630.10">
    <property type="entry name" value="Zn peptidases"/>
    <property type="match status" value="2"/>
</dbReference>
<dbReference type="SUPFAM" id="SSF53187">
    <property type="entry name" value="Zn-dependent exopeptidases"/>
    <property type="match status" value="1"/>
</dbReference>
<protein>
    <submittedName>
        <fullName evidence="4">M28 family peptidase</fullName>
    </submittedName>
</protein>
<comment type="caution">
    <text evidence="4">The sequence shown here is derived from an EMBL/GenBank/DDBJ whole genome shotgun (WGS) entry which is preliminary data.</text>
</comment>
<dbReference type="SUPFAM" id="SSF52025">
    <property type="entry name" value="PA domain"/>
    <property type="match status" value="1"/>
</dbReference>
<dbReference type="InterPro" id="IPR007484">
    <property type="entry name" value="Peptidase_M28"/>
</dbReference>
<dbReference type="RefSeq" id="WP_251796428.1">
    <property type="nucleotide sequence ID" value="NZ_JAMQOL010000003.1"/>
</dbReference>
<dbReference type="InterPro" id="IPR045175">
    <property type="entry name" value="M28_fam"/>
</dbReference>
<proteinExistence type="predicted"/>
<dbReference type="Proteomes" id="UP001523216">
    <property type="component" value="Unassembled WGS sequence"/>
</dbReference>
<dbReference type="InterPro" id="IPR046450">
    <property type="entry name" value="PA_dom_sf"/>
</dbReference>
<feature type="chain" id="PRO_5047135660" evidence="1">
    <location>
        <begin position="20"/>
        <end position="522"/>
    </location>
</feature>
<name>A0ABT0XRW9_9ACTN</name>
<evidence type="ECO:0000256" key="1">
    <source>
        <dbReference type="SAM" id="SignalP"/>
    </source>
</evidence>
<feature type="signal peptide" evidence="1">
    <location>
        <begin position="1"/>
        <end position="19"/>
    </location>
</feature>
<dbReference type="EMBL" id="JAMQOL010000003">
    <property type="protein sequence ID" value="MCM4076524.1"/>
    <property type="molecule type" value="Genomic_DNA"/>
</dbReference>
<dbReference type="InterPro" id="IPR003137">
    <property type="entry name" value="PA_domain"/>
</dbReference>
<keyword evidence="5" id="KW-1185">Reference proteome</keyword>
<evidence type="ECO:0000259" key="3">
    <source>
        <dbReference type="Pfam" id="PF04389"/>
    </source>
</evidence>
<feature type="domain" description="Peptidase M28" evidence="3">
    <location>
        <begin position="245"/>
        <end position="444"/>
    </location>
</feature>
<dbReference type="PANTHER" id="PTHR12147">
    <property type="entry name" value="METALLOPEPTIDASE M28 FAMILY MEMBER"/>
    <property type="match status" value="1"/>
</dbReference>
<dbReference type="PANTHER" id="PTHR12147:SF26">
    <property type="entry name" value="PEPTIDASE M28 DOMAIN-CONTAINING PROTEIN"/>
    <property type="match status" value="1"/>
</dbReference>
<accession>A0ABT0XRW9</accession>
<keyword evidence="1" id="KW-0732">Signal</keyword>
<evidence type="ECO:0000259" key="2">
    <source>
        <dbReference type="Pfam" id="PF02225"/>
    </source>
</evidence>